<gene>
    <name evidence="2" type="ORF">L1F29_23070</name>
</gene>
<evidence type="ECO:0000259" key="1">
    <source>
        <dbReference type="Pfam" id="PF08818"/>
    </source>
</evidence>
<name>A0ABY5SIB9_9BACL</name>
<dbReference type="Gene3D" id="3.90.1150.200">
    <property type="match status" value="1"/>
</dbReference>
<protein>
    <submittedName>
        <fullName evidence="2">DUF1801 domain-containing protein</fullName>
    </submittedName>
</protein>
<evidence type="ECO:0000313" key="2">
    <source>
        <dbReference type="EMBL" id="UVI33729.1"/>
    </source>
</evidence>
<proteinExistence type="predicted"/>
<dbReference type="Pfam" id="PF08818">
    <property type="entry name" value="DUF1801"/>
    <property type="match status" value="1"/>
</dbReference>
<dbReference type="RefSeq" id="WP_258389782.1">
    <property type="nucleotide sequence ID" value="NZ_CP091430.1"/>
</dbReference>
<accession>A0ABY5SIB9</accession>
<keyword evidence="3" id="KW-1185">Reference proteome</keyword>
<organism evidence="2 3">
    <name type="scientific">Paenibacillus spongiae</name>
    <dbReference type="NCBI Taxonomy" id="2909671"/>
    <lineage>
        <taxon>Bacteria</taxon>
        <taxon>Bacillati</taxon>
        <taxon>Bacillota</taxon>
        <taxon>Bacilli</taxon>
        <taxon>Bacillales</taxon>
        <taxon>Paenibacillaceae</taxon>
        <taxon>Paenibacillus</taxon>
    </lineage>
</organism>
<dbReference type="EMBL" id="CP091430">
    <property type="protein sequence ID" value="UVI33729.1"/>
    <property type="molecule type" value="Genomic_DNA"/>
</dbReference>
<sequence length="128" mass="14408">MEGNKSAFTSIDDYISTFPPDVQEILSKLRNVIKETAPDAEEKISYQMPTFALHGNLVHFAAYKNHIGFYPGASGIEAFKDDLSGYKGAKGSVQFPLDKPIPYPLISRIVKYRIAENIKKAERKKKKK</sequence>
<feature type="domain" description="YdhG-like" evidence="1">
    <location>
        <begin position="23"/>
        <end position="114"/>
    </location>
</feature>
<dbReference type="InterPro" id="IPR014922">
    <property type="entry name" value="YdhG-like"/>
</dbReference>
<dbReference type="SUPFAM" id="SSF159888">
    <property type="entry name" value="YdhG-like"/>
    <property type="match status" value="1"/>
</dbReference>
<reference evidence="2" key="1">
    <citation type="submission" date="2022-01" db="EMBL/GenBank/DDBJ databases">
        <title>Paenibacillus spongiae sp. nov., isolated from marine sponge.</title>
        <authorList>
            <person name="Li Z."/>
            <person name="Zhang M."/>
        </authorList>
    </citation>
    <scope>NUCLEOTIDE SEQUENCE</scope>
    <source>
        <strain evidence="2">PHS-Z3</strain>
    </source>
</reference>
<dbReference type="Proteomes" id="UP001057877">
    <property type="component" value="Chromosome"/>
</dbReference>
<evidence type="ECO:0000313" key="3">
    <source>
        <dbReference type="Proteomes" id="UP001057877"/>
    </source>
</evidence>